<name>A0A927PEQ4_9MICO</name>
<dbReference type="Proteomes" id="UP000610846">
    <property type="component" value="Unassembled WGS sequence"/>
</dbReference>
<reference evidence="2" key="1">
    <citation type="journal article" date="2018" name="Curr. Microbiol.">
        <title>Cellulosimicrobium arenosum sp. nov., Isolated from Marine Sediment Sand.</title>
        <authorList>
            <person name="Oh M."/>
            <person name="Kim J.H."/>
            <person name="Yoon J.H."/>
            <person name="Schumann P."/>
            <person name="Kim W."/>
        </authorList>
    </citation>
    <scope>NUCLEOTIDE SEQUENCE</scope>
    <source>
        <strain evidence="2">KCTC 49039</strain>
    </source>
</reference>
<evidence type="ECO:0000313" key="2">
    <source>
        <dbReference type="EMBL" id="MBD8080013.1"/>
    </source>
</evidence>
<reference evidence="2" key="2">
    <citation type="submission" date="2020-09" db="EMBL/GenBank/DDBJ databases">
        <authorList>
            <person name="Yu Y."/>
        </authorList>
    </citation>
    <scope>NUCLEOTIDE SEQUENCE</scope>
    <source>
        <strain evidence="2">KCTC 49039</strain>
    </source>
</reference>
<proteinExistence type="predicted"/>
<feature type="compositionally biased region" description="Polar residues" evidence="1">
    <location>
        <begin position="12"/>
        <end position="22"/>
    </location>
</feature>
<comment type="caution">
    <text evidence="2">The sequence shown here is derived from an EMBL/GenBank/DDBJ whole genome shotgun (WGS) entry which is preliminary data.</text>
</comment>
<keyword evidence="3" id="KW-1185">Reference proteome</keyword>
<evidence type="ECO:0000256" key="1">
    <source>
        <dbReference type="SAM" id="MobiDB-lite"/>
    </source>
</evidence>
<protein>
    <submittedName>
        <fullName evidence="2">Uncharacterized protein</fullName>
    </submittedName>
</protein>
<gene>
    <name evidence="2" type="ORF">IF651_13215</name>
</gene>
<evidence type="ECO:0000313" key="3">
    <source>
        <dbReference type="Proteomes" id="UP000610846"/>
    </source>
</evidence>
<feature type="region of interest" description="Disordered" evidence="1">
    <location>
        <begin position="1"/>
        <end position="58"/>
    </location>
</feature>
<accession>A0A927PEQ4</accession>
<dbReference type="AlphaFoldDB" id="A0A927PEQ4"/>
<feature type="compositionally biased region" description="Polar residues" evidence="1">
    <location>
        <begin position="42"/>
        <end position="57"/>
    </location>
</feature>
<dbReference type="RefSeq" id="WP_191829589.1">
    <property type="nucleotide sequence ID" value="NZ_JACYHB010000011.1"/>
</dbReference>
<sequence>MGVSDVPRLPPVTSTWHPSTWWESHDAPPDASVRRTVVSPGDTVTVSRPDGSTTSLEVGQDGELHDLRLATREVPLVAMQGPSRAVDLGISVTSR</sequence>
<organism evidence="2 3">
    <name type="scientific">Cellulosimicrobium arenosum</name>
    <dbReference type="NCBI Taxonomy" id="2708133"/>
    <lineage>
        <taxon>Bacteria</taxon>
        <taxon>Bacillati</taxon>
        <taxon>Actinomycetota</taxon>
        <taxon>Actinomycetes</taxon>
        <taxon>Micrococcales</taxon>
        <taxon>Promicromonosporaceae</taxon>
        <taxon>Cellulosimicrobium</taxon>
    </lineage>
</organism>
<dbReference type="EMBL" id="JACYHB010000011">
    <property type="protein sequence ID" value="MBD8080013.1"/>
    <property type="molecule type" value="Genomic_DNA"/>
</dbReference>